<sequence length="19" mass="2331">MQKGSWRDRAQKLRKNLNT</sequence>
<proteinExistence type="predicted"/>
<accession>A0A1D6NF90</accession>
<protein>
    <submittedName>
        <fullName evidence="1">Arginine/serine-rich coiled coil protein 1</fullName>
    </submittedName>
</protein>
<organism evidence="1">
    <name type="scientific">Zea mays</name>
    <name type="common">Maize</name>
    <dbReference type="NCBI Taxonomy" id="4577"/>
    <lineage>
        <taxon>Eukaryota</taxon>
        <taxon>Viridiplantae</taxon>
        <taxon>Streptophyta</taxon>
        <taxon>Embryophyta</taxon>
        <taxon>Tracheophyta</taxon>
        <taxon>Spermatophyta</taxon>
        <taxon>Magnoliopsida</taxon>
        <taxon>Liliopsida</taxon>
        <taxon>Poales</taxon>
        <taxon>Poaceae</taxon>
        <taxon>PACMAD clade</taxon>
        <taxon>Panicoideae</taxon>
        <taxon>Andropogonodae</taxon>
        <taxon>Andropogoneae</taxon>
        <taxon>Tripsacinae</taxon>
        <taxon>Zea</taxon>
    </lineage>
</organism>
<dbReference type="EMBL" id="CM007649">
    <property type="protein sequence ID" value="ONM39143.1"/>
    <property type="molecule type" value="Genomic_DNA"/>
</dbReference>
<reference evidence="1" key="1">
    <citation type="submission" date="2015-12" db="EMBL/GenBank/DDBJ databases">
        <title>Update maize B73 reference genome by single molecule sequencing technologies.</title>
        <authorList>
            <consortium name="Maize Genome Sequencing Project"/>
            <person name="Ware D."/>
        </authorList>
    </citation>
    <scope>NUCLEOTIDE SEQUENCE [LARGE SCALE GENOMIC DNA]</scope>
    <source>
        <tissue evidence="1">Seedling</tissue>
    </source>
</reference>
<name>A0A1D6NF90_MAIZE</name>
<evidence type="ECO:0000313" key="1">
    <source>
        <dbReference type="EMBL" id="ONM39143.1"/>
    </source>
</evidence>
<dbReference type="AlphaFoldDB" id="A0A1D6NF90"/>
<gene>
    <name evidence="1" type="ORF">ZEAMMB73_Zm00001d043814</name>
</gene>